<dbReference type="Proteomes" id="UP000095283">
    <property type="component" value="Unplaced"/>
</dbReference>
<reference evidence="2" key="1">
    <citation type="submission" date="2016-11" db="UniProtKB">
        <authorList>
            <consortium name="WormBaseParasite"/>
        </authorList>
    </citation>
    <scope>IDENTIFICATION</scope>
</reference>
<name>A0A1I7XTU8_HETBA</name>
<dbReference type="WBParaSite" id="Hba_21245">
    <property type="protein sequence ID" value="Hba_21245"/>
    <property type="gene ID" value="Hba_21245"/>
</dbReference>
<evidence type="ECO:0000313" key="2">
    <source>
        <dbReference type="WBParaSite" id="Hba_21245"/>
    </source>
</evidence>
<organism evidence="1 2">
    <name type="scientific">Heterorhabditis bacteriophora</name>
    <name type="common">Entomopathogenic nematode worm</name>
    <dbReference type="NCBI Taxonomy" id="37862"/>
    <lineage>
        <taxon>Eukaryota</taxon>
        <taxon>Metazoa</taxon>
        <taxon>Ecdysozoa</taxon>
        <taxon>Nematoda</taxon>
        <taxon>Chromadorea</taxon>
        <taxon>Rhabditida</taxon>
        <taxon>Rhabditina</taxon>
        <taxon>Rhabditomorpha</taxon>
        <taxon>Strongyloidea</taxon>
        <taxon>Heterorhabditidae</taxon>
        <taxon>Heterorhabditis</taxon>
    </lineage>
</organism>
<proteinExistence type="predicted"/>
<accession>A0A1I7XTU8</accession>
<evidence type="ECO:0000313" key="1">
    <source>
        <dbReference type="Proteomes" id="UP000095283"/>
    </source>
</evidence>
<sequence>MEGQEGAFKARKGTLSLDFSSRKPLLEPAASAGFLDALRSVQQINNFEFEAAKKVLSPGFIAPLVTTELFSPMMSPSNSFLHTFVTNYMIHSEYM</sequence>
<protein>
    <submittedName>
        <fullName evidence="2">BPI2 domain-containing protein</fullName>
    </submittedName>
</protein>
<dbReference type="AlphaFoldDB" id="A0A1I7XTU8"/>
<keyword evidence="1" id="KW-1185">Reference proteome</keyword>